<sequence>MTSFYIAGAGGAGREALDICVALGREVTSFVDDALAGRFVRGHLVCPPEETDARGLYVVAIADPDARVKVSRLLDELCLRAGNLIHPSAVIGPCTVAGDGLIVHANTTISSSAEIGDHCQVHYNATVGHDTELEDYVTVLPGANVAGSVRLETGVTVGSGAVVLQGRTVGAGAYVGAGAVVTRDVLPGTVVVGSPAAQLLNGGR</sequence>
<dbReference type="EMBL" id="JAAMPJ010000001">
    <property type="protein sequence ID" value="NGY58053.1"/>
    <property type="molecule type" value="Genomic_DNA"/>
</dbReference>
<dbReference type="InterPro" id="IPR050179">
    <property type="entry name" value="Trans_hexapeptide_repeat"/>
</dbReference>
<evidence type="ECO:0000313" key="3">
    <source>
        <dbReference type="Proteomes" id="UP000481360"/>
    </source>
</evidence>
<accession>A0A7C9VKV8</accession>
<dbReference type="InterPro" id="IPR011004">
    <property type="entry name" value="Trimer_LpxA-like_sf"/>
</dbReference>
<evidence type="ECO:0000313" key="2">
    <source>
        <dbReference type="EMBL" id="NGY58053.1"/>
    </source>
</evidence>
<dbReference type="InterPro" id="IPR020019">
    <property type="entry name" value="AcTrfase_PglD-like"/>
</dbReference>
<dbReference type="Gene3D" id="2.160.10.10">
    <property type="entry name" value="Hexapeptide repeat proteins"/>
    <property type="match status" value="1"/>
</dbReference>
<dbReference type="PANTHER" id="PTHR43300">
    <property type="entry name" value="ACETYLTRANSFERASE"/>
    <property type="match status" value="1"/>
</dbReference>
<comment type="caution">
    <text evidence="2">The sequence shown here is derived from an EMBL/GenBank/DDBJ whole genome shotgun (WGS) entry which is preliminary data.</text>
</comment>
<proteinExistence type="predicted"/>
<dbReference type="RefSeq" id="WP_166043865.1">
    <property type="nucleotide sequence ID" value="NZ_JAAMPJ010000001.1"/>
</dbReference>
<keyword evidence="2" id="KW-0808">Transferase</keyword>
<keyword evidence="3" id="KW-1185">Reference proteome</keyword>
<dbReference type="SUPFAM" id="SSF51161">
    <property type="entry name" value="Trimeric LpxA-like enzymes"/>
    <property type="match status" value="1"/>
</dbReference>
<keyword evidence="2" id="KW-0012">Acyltransferase</keyword>
<feature type="active site" description="Proton acceptor" evidence="1">
    <location>
        <position position="129"/>
    </location>
</feature>
<dbReference type="PANTHER" id="PTHR43300:SF7">
    <property type="entry name" value="UDP-N-ACETYLBACILLOSAMINE N-ACETYLTRANSFERASE"/>
    <property type="match status" value="1"/>
</dbReference>
<evidence type="ECO:0000256" key="1">
    <source>
        <dbReference type="PIRSR" id="PIRSR620019-1"/>
    </source>
</evidence>
<organism evidence="2 3">
    <name type="scientific">Lentzea alba</name>
    <dbReference type="NCBI Taxonomy" id="2714351"/>
    <lineage>
        <taxon>Bacteria</taxon>
        <taxon>Bacillati</taxon>
        <taxon>Actinomycetota</taxon>
        <taxon>Actinomycetes</taxon>
        <taxon>Pseudonocardiales</taxon>
        <taxon>Pseudonocardiaceae</taxon>
        <taxon>Lentzea</taxon>
    </lineage>
</organism>
<feature type="site" description="Increases basicity of active site His" evidence="1">
    <location>
        <position position="130"/>
    </location>
</feature>
<dbReference type="Gene3D" id="3.40.50.20">
    <property type="match status" value="1"/>
</dbReference>
<dbReference type="GO" id="GO:0016746">
    <property type="term" value="F:acyltransferase activity"/>
    <property type="evidence" value="ECO:0007669"/>
    <property type="project" value="UniProtKB-KW"/>
</dbReference>
<gene>
    <name evidence="2" type="ORF">G7043_03800</name>
</gene>
<dbReference type="NCBIfam" id="TIGR03570">
    <property type="entry name" value="NeuD_NnaD"/>
    <property type="match status" value="1"/>
</dbReference>
<reference evidence="2 3" key="1">
    <citation type="submission" date="2020-03" db="EMBL/GenBank/DDBJ databases">
        <title>Isolation and identification of active actinomycetes.</title>
        <authorList>
            <person name="Sun X."/>
        </authorList>
    </citation>
    <scope>NUCLEOTIDE SEQUENCE [LARGE SCALE GENOMIC DNA]</scope>
    <source>
        <strain evidence="2 3">NEAU-D13</strain>
    </source>
</reference>
<name>A0A7C9VKV8_9PSEU</name>
<dbReference type="AlphaFoldDB" id="A0A7C9VKV8"/>
<protein>
    <submittedName>
        <fullName evidence="2">Acyltransferase</fullName>
    </submittedName>
</protein>
<dbReference type="Proteomes" id="UP000481360">
    <property type="component" value="Unassembled WGS sequence"/>
</dbReference>